<name>Q4RRD2_TETNG</name>
<dbReference type="AlphaFoldDB" id="Q4RRD2"/>
<protein>
    <submittedName>
        <fullName evidence="2">(spotted green pufferfish) hypothetical protein</fullName>
    </submittedName>
</protein>
<feature type="region of interest" description="Disordered" evidence="1">
    <location>
        <begin position="1"/>
        <end position="20"/>
    </location>
</feature>
<comment type="caution">
    <text evidence="2">The sequence shown here is derived from an EMBL/GenBank/DDBJ whole genome shotgun (WGS) entry which is preliminary data.</text>
</comment>
<dbReference type="EMBL" id="CAAE01015002">
    <property type="protein sequence ID" value="CAG09050.1"/>
    <property type="molecule type" value="Genomic_DNA"/>
</dbReference>
<dbReference type="KEGG" id="tng:GSTEN00030215G001"/>
<reference evidence="2" key="2">
    <citation type="submission" date="2004-02" db="EMBL/GenBank/DDBJ databases">
        <authorList>
            <consortium name="Genoscope"/>
            <consortium name="Whitehead Institute Centre for Genome Research"/>
        </authorList>
    </citation>
    <scope>NUCLEOTIDE SEQUENCE</scope>
</reference>
<accession>Q4RRD2</accession>
<reference evidence="2" key="1">
    <citation type="journal article" date="2004" name="Nature">
        <title>Genome duplication in the teleost fish Tetraodon nigroviridis reveals the early vertebrate proto-karyotype.</title>
        <authorList>
            <person name="Jaillon O."/>
            <person name="Aury J.-M."/>
            <person name="Brunet F."/>
            <person name="Petit J.-L."/>
            <person name="Stange-Thomann N."/>
            <person name="Mauceli E."/>
            <person name="Bouneau L."/>
            <person name="Fischer C."/>
            <person name="Ozouf-Costaz C."/>
            <person name="Bernot A."/>
            <person name="Nicaud S."/>
            <person name="Jaffe D."/>
            <person name="Fisher S."/>
            <person name="Lutfalla G."/>
            <person name="Dossat C."/>
            <person name="Segurens B."/>
            <person name="Dasilva C."/>
            <person name="Salanoubat M."/>
            <person name="Levy M."/>
            <person name="Boudet N."/>
            <person name="Castellano S."/>
            <person name="Anthouard V."/>
            <person name="Jubin C."/>
            <person name="Castelli V."/>
            <person name="Katinka M."/>
            <person name="Vacherie B."/>
            <person name="Biemont C."/>
            <person name="Skalli Z."/>
            <person name="Cattolico L."/>
            <person name="Poulain J."/>
            <person name="De Berardinis V."/>
            <person name="Cruaud C."/>
            <person name="Duprat S."/>
            <person name="Brottier P."/>
            <person name="Coutanceau J.-P."/>
            <person name="Gouzy J."/>
            <person name="Parra G."/>
            <person name="Lardier G."/>
            <person name="Chapple C."/>
            <person name="McKernan K.J."/>
            <person name="McEwan P."/>
            <person name="Bosak S."/>
            <person name="Kellis M."/>
            <person name="Volff J.-N."/>
            <person name="Guigo R."/>
            <person name="Zody M.C."/>
            <person name="Mesirov J."/>
            <person name="Lindblad-Toh K."/>
            <person name="Birren B."/>
            <person name="Nusbaum C."/>
            <person name="Kahn D."/>
            <person name="Robinson-Rechavi M."/>
            <person name="Laudet V."/>
            <person name="Schachter V."/>
            <person name="Quetier F."/>
            <person name="Saurin W."/>
            <person name="Scarpelli C."/>
            <person name="Wincker P."/>
            <person name="Lander E.S."/>
            <person name="Weissenbach J."/>
            <person name="Roest Crollius H."/>
        </authorList>
    </citation>
    <scope>NUCLEOTIDE SEQUENCE [LARGE SCALE GENOMIC DNA]</scope>
</reference>
<sequence length="106" mass="11732">MEAAELQECPSPTAPHCSCTERRDRSVSAPLGHICTELPAPCECEQIANTQRRPLSHREGIWFQSICALVLGITWRSLGLLAGPAALFQQVSNGYEIRFSQFIMTT</sequence>
<evidence type="ECO:0000256" key="1">
    <source>
        <dbReference type="SAM" id="MobiDB-lite"/>
    </source>
</evidence>
<organism evidence="2">
    <name type="scientific">Tetraodon nigroviridis</name>
    <name type="common">Spotted green pufferfish</name>
    <name type="synonym">Chelonodon nigroviridis</name>
    <dbReference type="NCBI Taxonomy" id="99883"/>
    <lineage>
        <taxon>Eukaryota</taxon>
        <taxon>Metazoa</taxon>
        <taxon>Chordata</taxon>
        <taxon>Craniata</taxon>
        <taxon>Vertebrata</taxon>
        <taxon>Euteleostomi</taxon>
        <taxon>Actinopterygii</taxon>
        <taxon>Neopterygii</taxon>
        <taxon>Teleostei</taxon>
        <taxon>Neoteleostei</taxon>
        <taxon>Acanthomorphata</taxon>
        <taxon>Eupercaria</taxon>
        <taxon>Tetraodontiformes</taxon>
        <taxon>Tetradontoidea</taxon>
        <taxon>Tetraodontidae</taxon>
        <taxon>Tetraodon</taxon>
    </lineage>
</organism>
<proteinExistence type="predicted"/>
<evidence type="ECO:0000313" key="2">
    <source>
        <dbReference type="EMBL" id="CAG09050.1"/>
    </source>
</evidence>
<gene>
    <name evidence="2" type="ORF">GSTENG00030215001</name>
</gene>